<comment type="caution">
    <text evidence="2">The sequence shown here is derived from an EMBL/GenBank/DDBJ whole genome shotgun (WGS) entry which is preliminary data.</text>
</comment>
<reference evidence="2" key="1">
    <citation type="journal article" date="2019" name="Sci. Rep.">
        <title>Draft genome of Tanacetum cinerariifolium, the natural source of mosquito coil.</title>
        <authorList>
            <person name="Yamashiro T."/>
            <person name="Shiraishi A."/>
            <person name="Satake H."/>
            <person name="Nakayama K."/>
        </authorList>
    </citation>
    <scope>NUCLEOTIDE SEQUENCE</scope>
</reference>
<protein>
    <submittedName>
        <fullName evidence="2">Uncharacterized protein</fullName>
    </submittedName>
</protein>
<organism evidence="2">
    <name type="scientific">Tanacetum cinerariifolium</name>
    <name type="common">Dalmatian daisy</name>
    <name type="synonym">Chrysanthemum cinerariifolium</name>
    <dbReference type="NCBI Taxonomy" id="118510"/>
    <lineage>
        <taxon>Eukaryota</taxon>
        <taxon>Viridiplantae</taxon>
        <taxon>Streptophyta</taxon>
        <taxon>Embryophyta</taxon>
        <taxon>Tracheophyta</taxon>
        <taxon>Spermatophyta</taxon>
        <taxon>Magnoliopsida</taxon>
        <taxon>eudicotyledons</taxon>
        <taxon>Gunneridae</taxon>
        <taxon>Pentapetalae</taxon>
        <taxon>asterids</taxon>
        <taxon>campanulids</taxon>
        <taxon>Asterales</taxon>
        <taxon>Asteraceae</taxon>
        <taxon>Asteroideae</taxon>
        <taxon>Anthemideae</taxon>
        <taxon>Anthemidinae</taxon>
        <taxon>Tanacetum</taxon>
    </lineage>
</organism>
<evidence type="ECO:0000313" key="2">
    <source>
        <dbReference type="EMBL" id="GFD26620.1"/>
    </source>
</evidence>
<dbReference type="AlphaFoldDB" id="A0A699UVW9"/>
<gene>
    <name evidence="2" type="ORF">Tci_898589</name>
</gene>
<evidence type="ECO:0000256" key="1">
    <source>
        <dbReference type="SAM" id="MobiDB-lite"/>
    </source>
</evidence>
<name>A0A699UVW9_TANCI</name>
<feature type="compositionally biased region" description="Polar residues" evidence="1">
    <location>
        <begin position="102"/>
        <end position="126"/>
    </location>
</feature>
<feature type="non-terminal residue" evidence="2">
    <location>
        <position position="145"/>
    </location>
</feature>
<proteinExistence type="predicted"/>
<sequence>LKDQLRERDETVWNLQSEINISKMLNFGGNDDSTASSVNAEIASLKAKRVGKPSSGTTKPANPKVITPGMYAVNPKYIVPHCRDNRETPILVPKKKHVTLREPQSTTRITSKPDTAINQPNVSVPLSTRVKPASGASKPGPKSNA</sequence>
<feature type="non-terminal residue" evidence="2">
    <location>
        <position position="1"/>
    </location>
</feature>
<accession>A0A699UVW9</accession>
<dbReference type="EMBL" id="BKCJ011370293">
    <property type="protein sequence ID" value="GFD26620.1"/>
    <property type="molecule type" value="Genomic_DNA"/>
</dbReference>
<feature type="region of interest" description="Disordered" evidence="1">
    <location>
        <begin position="98"/>
        <end position="145"/>
    </location>
</feature>